<gene>
    <name evidence="2" type="ORF">FSB_LOCUS14388</name>
</gene>
<evidence type="ECO:0000313" key="2">
    <source>
        <dbReference type="EMBL" id="SPC86506.1"/>
    </source>
</evidence>
<organism evidence="2">
    <name type="scientific">Fagus sylvatica</name>
    <name type="common">Beechnut</name>
    <dbReference type="NCBI Taxonomy" id="28930"/>
    <lineage>
        <taxon>Eukaryota</taxon>
        <taxon>Viridiplantae</taxon>
        <taxon>Streptophyta</taxon>
        <taxon>Embryophyta</taxon>
        <taxon>Tracheophyta</taxon>
        <taxon>Spermatophyta</taxon>
        <taxon>Magnoliopsida</taxon>
        <taxon>eudicotyledons</taxon>
        <taxon>Gunneridae</taxon>
        <taxon>Pentapetalae</taxon>
        <taxon>rosids</taxon>
        <taxon>fabids</taxon>
        <taxon>Fagales</taxon>
        <taxon>Fagaceae</taxon>
        <taxon>Fagus</taxon>
    </lineage>
</organism>
<proteinExistence type="predicted"/>
<reference evidence="2" key="1">
    <citation type="submission" date="2018-02" db="EMBL/GenBank/DDBJ databases">
        <authorList>
            <person name="Cohen D.B."/>
            <person name="Kent A.D."/>
        </authorList>
    </citation>
    <scope>NUCLEOTIDE SEQUENCE</scope>
</reference>
<accession>A0A2N9F6E1</accession>
<protein>
    <submittedName>
        <fullName evidence="2">Uncharacterized protein</fullName>
    </submittedName>
</protein>
<name>A0A2N9F6E1_FAGSY</name>
<dbReference type="EMBL" id="OIVN01000856">
    <property type="protein sequence ID" value="SPC86506.1"/>
    <property type="molecule type" value="Genomic_DNA"/>
</dbReference>
<evidence type="ECO:0000256" key="1">
    <source>
        <dbReference type="SAM" id="MobiDB-lite"/>
    </source>
</evidence>
<dbReference type="AlphaFoldDB" id="A0A2N9F6E1"/>
<feature type="region of interest" description="Disordered" evidence="1">
    <location>
        <begin position="351"/>
        <end position="380"/>
    </location>
</feature>
<sequence>MGIAVLMEKLGLELTVHDITYVYRLQATGRNQYTLVARNIDRKLVTELLDSNKEFTAKNVDFMERRTVEHLLKRPCFIDSGGCPCSAPILLDYVPSYKSFQKGPTVKDLRQVGVTVSRPGRDQEEIIQAVPLTASRGVQIPQLMTPLIDPNFVPSTQSTEVELPVIRFPSLFDPNPNPSEEMPVQKRFINLGFVLGTLVPQPSETFPLPLPPGKEVRGGQVADVVGKAFLLPKDMKIWQEKRSEHMVENLKRDSILNSSHRKHKKANIREAAEAGLMTTKRQVVELTAKLDREIDRACKLRAEISKLKTEVNETRALADECNKYFLQGWRAALNQAGVNDTSELYNLGSKHQPFRFGSPEEHGEGETTGGPTNPETDAILRDPKVAEDLRDPEADGQIPVVEF</sequence>